<evidence type="ECO:0000313" key="3">
    <source>
        <dbReference type="EMBL" id="KAF4358705.1"/>
    </source>
</evidence>
<evidence type="ECO:0000259" key="2">
    <source>
        <dbReference type="PROSITE" id="PS50966"/>
    </source>
</evidence>
<dbReference type="GO" id="GO:0008270">
    <property type="term" value="F:zinc ion binding"/>
    <property type="evidence" value="ECO:0007669"/>
    <property type="project" value="UniProtKB-KW"/>
</dbReference>
<dbReference type="InterPro" id="IPR007527">
    <property type="entry name" value="Znf_SWIM"/>
</dbReference>
<keyword evidence="4" id="KW-1185">Reference proteome</keyword>
<evidence type="ECO:0000313" key="4">
    <source>
        <dbReference type="Proteomes" id="UP000583929"/>
    </source>
</evidence>
<gene>
    <name evidence="3" type="ORF">G4B88_020962</name>
</gene>
<dbReference type="EMBL" id="JAATIQ010000377">
    <property type="protein sequence ID" value="KAF4358705.1"/>
    <property type="molecule type" value="Genomic_DNA"/>
</dbReference>
<organism evidence="3 4">
    <name type="scientific">Cannabis sativa</name>
    <name type="common">Hemp</name>
    <name type="synonym">Marijuana</name>
    <dbReference type="NCBI Taxonomy" id="3483"/>
    <lineage>
        <taxon>Eukaryota</taxon>
        <taxon>Viridiplantae</taxon>
        <taxon>Streptophyta</taxon>
        <taxon>Embryophyta</taxon>
        <taxon>Tracheophyta</taxon>
        <taxon>Spermatophyta</taxon>
        <taxon>Magnoliopsida</taxon>
        <taxon>eudicotyledons</taxon>
        <taxon>Gunneridae</taxon>
        <taxon>Pentapetalae</taxon>
        <taxon>rosids</taxon>
        <taxon>fabids</taxon>
        <taxon>Rosales</taxon>
        <taxon>Cannabaceae</taxon>
        <taxon>Cannabis</taxon>
    </lineage>
</organism>
<keyword evidence="1" id="KW-0479">Metal-binding</keyword>
<accession>A0A7J6EK52</accession>
<proteinExistence type="predicted"/>
<keyword evidence="1" id="KW-0863">Zinc-finger</keyword>
<evidence type="ECO:0000256" key="1">
    <source>
        <dbReference type="PROSITE-ProRule" id="PRU00325"/>
    </source>
</evidence>
<reference evidence="3 4" key="1">
    <citation type="journal article" date="2020" name="bioRxiv">
        <title>Sequence and annotation of 42 cannabis genomes reveals extensive copy number variation in cannabinoid synthesis and pathogen resistance genes.</title>
        <authorList>
            <person name="Mckernan K.J."/>
            <person name="Helbert Y."/>
            <person name="Kane L.T."/>
            <person name="Ebling H."/>
            <person name="Zhang L."/>
            <person name="Liu B."/>
            <person name="Eaton Z."/>
            <person name="Mclaughlin S."/>
            <person name="Kingan S."/>
            <person name="Baybayan P."/>
            <person name="Concepcion G."/>
            <person name="Jordan M."/>
            <person name="Riva A."/>
            <person name="Barbazuk W."/>
            <person name="Harkins T."/>
        </authorList>
    </citation>
    <scope>NUCLEOTIDE SEQUENCE [LARGE SCALE GENOMIC DNA]</scope>
    <source>
        <strain evidence="4">cv. Jamaican Lion 4</strain>
        <tissue evidence="3">Leaf</tissue>
    </source>
</reference>
<dbReference type="Proteomes" id="UP000583929">
    <property type="component" value="Unassembled WGS sequence"/>
</dbReference>
<comment type="caution">
    <text evidence="3">The sequence shown here is derived from an EMBL/GenBank/DDBJ whole genome shotgun (WGS) entry which is preliminary data.</text>
</comment>
<dbReference type="AlphaFoldDB" id="A0A7J6EK52"/>
<dbReference type="Pfam" id="PF04434">
    <property type="entry name" value="SWIM"/>
    <property type="match status" value="1"/>
</dbReference>
<sequence>MELIKIEINCSRSNIDISYQISLGTTPMKLLSDNSLNFYIELRKSQAGVTDSQLCITTTEETAIQTVENQSSDQPIQEQTKTVEELVLQIHDEPFNQQSDIEGQDSNHNYCQYTIAPNMFSMAEQVADFIIEQSNSATKKRMDEEMEIITVYMVTLVTTILHQVNVVEKGKFLVNLLDKTCECNRFQQDEILCDHAIAVSSKRGL</sequence>
<feature type="domain" description="SWIM-type" evidence="2">
    <location>
        <begin position="172"/>
        <end position="204"/>
    </location>
</feature>
<keyword evidence="1" id="KW-0862">Zinc</keyword>
<protein>
    <recommendedName>
        <fullName evidence="2">SWIM-type domain-containing protein</fullName>
    </recommendedName>
</protein>
<name>A0A7J6EK52_CANSA</name>
<dbReference type="PROSITE" id="PS50966">
    <property type="entry name" value="ZF_SWIM"/>
    <property type="match status" value="1"/>
</dbReference>